<keyword evidence="2" id="KW-1185">Reference proteome</keyword>
<comment type="caution">
    <text evidence="1">The sequence shown here is derived from an EMBL/GenBank/DDBJ whole genome shotgun (WGS) entry which is preliminary data.</text>
</comment>
<sequence>MLINNISKADRNVITVSMQHFRWTDGRYCLLYLLNNYTSVIHAVLEEAQNTEMSMIQLQWPEWPDFPPRLLHTTKGTTEKFDQVTIFERISI</sequence>
<accession>A0A8X6U7N5</accession>
<gene>
    <name evidence="1" type="ORF">NPIL_499511</name>
</gene>
<proteinExistence type="predicted"/>
<organism evidence="1 2">
    <name type="scientific">Nephila pilipes</name>
    <name type="common">Giant wood spider</name>
    <name type="synonym">Nephila maculata</name>
    <dbReference type="NCBI Taxonomy" id="299642"/>
    <lineage>
        <taxon>Eukaryota</taxon>
        <taxon>Metazoa</taxon>
        <taxon>Ecdysozoa</taxon>
        <taxon>Arthropoda</taxon>
        <taxon>Chelicerata</taxon>
        <taxon>Arachnida</taxon>
        <taxon>Araneae</taxon>
        <taxon>Araneomorphae</taxon>
        <taxon>Entelegynae</taxon>
        <taxon>Araneoidea</taxon>
        <taxon>Nephilidae</taxon>
        <taxon>Nephila</taxon>
    </lineage>
</organism>
<dbReference type="Proteomes" id="UP000887013">
    <property type="component" value="Unassembled WGS sequence"/>
</dbReference>
<dbReference type="EMBL" id="BMAW01024816">
    <property type="protein sequence ID" value="GFT89612.1"/>
    <property type="molecule type" value="Genomic_DNA"/>
</dbReference>
<dbReference type="AlphaFoldDB" id="A0A8X6U7N5"/>
<protein>
    <submittedName>
        <fullName evidence="1">Uncharacterized protein</fullName>
    </submittedName>
</protein>
<reference evidence="1" key="1">
    <citation type="submission" date="2020-08" db="EMBL/GenBank/DDBJ databases">
        <title>Multicomponent nature underlies the extraordinary mechanical properties of spider dragline silk.</title>
        <authorList>
            <person name="Kono N."/>
            <person name="Nakamura H."/>
            <person name="Mori M."/>
            <person name="Yoshida Y."/>
            <person name="Ohtoshi R."/>
            <person name="Malay A.D."/>
            <person name="Moran D.A.P."/>
            <person name="Tomita M."/>
            <person name="Numata K."/>
            <person name="Arakawa K."/>
        </authorList>
    </citation>
    <scope>NUCLEOTIDE SEQUENCE</scope>
</reference>
<evidence type="ECO:0000313" key="1">
    <source>
        <dbReference type="EMBL" id="GFT89612.1"/>
    </source>
</evidence>
<name>A0A8X6U7N5_NEPPI</name>
<evidence type="ECO:0000313" key="2">
    <source>
        <dbReference type="Proteomes" id="UP000887013"/>
    </source>
</evidence>